<dbReference type="RefSeq" id="WP_187720467.1">
    <property type="nucleotide sequence ID" value="NZ_BAABBL010000011.1"/>
</dbReference>
<accession>A0A7H0H467</accession>
<keyword evidence="2" id="KW-1185">Reference proteome</keyword>
<dbReference type="AlphaFoldDB" id="A0A7H0H467"/>
<evidence type="ECO:0000313" key="1">
    <source>
        <dbReference type="EMBL" id="QNP55333.1"/>
    </source>
</evidence>
<dbReference type="KEGG" id="tdf:H9L22_14065"/>
<sequence length="69" mass="7512">MALKSFLAGRVRNTGLPRSHALLPLIEAIVNGIQAIDARPERRARPDRRESALRLQAELDFGPAGPGRA</sequence>
<organism evidence="1 2">
    <name type="scientific">Tessaracoccus defluvii</name>
    <dbReference type="NCBI Taxonomy" id="1285901"/>
    <lineage>
        <taxon>Bacteria</taxon>
        <taxon>Bacillati</taxon>
        <taxon>Actinomycetota</taxon>
        <taxon>Actinomycetes</taxon>
        <taxon>Propionibacteriales</taxon>
        <taxon>Propionibacteriaceae</taxon>
        <taxon>Tessaracoccus</taxon>
    </lineage>
</organism>
<protein>
    <submittedName>
        <fullName evidence="1">Uncharacterized protein</fullName>
    </submittedName>
</protein>
<evidence type="ECO:0000313" key="2">
    <source>
        <dbReference type="Proteomes" id="UP000516117"/>
    </source>
</evidence>
<dbReference type="Proteomes" id="UP000516117">
    <property type="component" value="Chromosome"/>
</dbReference>
<reference evidence="1 2" key="1">
    <citation type="submission" date="2020-08" db="EMBL/GenBank/DDBJ databases">
        <title>Genome sequence of Tessaracoccus defluvii JCM 17540T.</title>
        <authorList>
            <person name="Hyun D.-W."/>
            <person name="Bae J.-W."/>
        </authorList>
    </citation>
    <scope>NUCLEOTIDE SEQUENCE [LARGE SCALE GENOMIC DNA]</scope>
    <source>
        <strain evidence="1 2">JCM 17540</strain>
    </source>
</reference>
<gene>
    <name evidence="1" type="ORF">H9L22_14065</name>
</gene>
<proteinExistence type="predicted"/>
<dbReference type="EMBL" id="CP060789">
    <property type="protein sequence ID" value="QNP55333.1"/>
    <property type="molecule type" value="Genomic_DNA"/>
</dbReference>
<name>A0A7H0H467_9ACTN</name>